<name>A0A4C1Y3R9_EUMVA</name>
<gene>
    <name evidence="1" type="ORF">EVAR_39246_1</name>
</gene>
<sequence length="89" mass="9789">MGFAEIEVLVPRRELTPPPAGPRRPPPADVGLVPSPLMLSNGYLLQNFNAHPQENADSRIHQGVRSVKNDRQMRSPPPHVIAVACCSCW</sequence>
<organism evidence="1 2">
    <name type="scientific">Eumeta variegata</name>
    <name type="common">Bagworm moth</name>
    <name type="synonym">Eumeta japonica</name>
    <dbReference type="NCBI Taxonomy" id="151549"/>
    <lineage>
        <taxon>Eukaryota</taxon>
        <taxon>Metazoa</taxon>
        <taxon>Ecdysozoa</taxon>
        <taxon>Arthropoda</taxon>
        <taxon>Hexapoda</taxon>
        <taxon>Insecta</taxon>
        <taxon>Pterygota</taxon>
        <taxon>Neoptera</taxon>
        <taxon>Endopterygota</taxon>
        <taxon>Lepidoptera</taxon>
        <taxon>Glossata</taxon>
        <taxon>Ditrysia</taxon>
        <taxon>Tineoidea</taxon>
        <taxon>Psychidae</taxon>
        <taxon>Oiketicinae</taxon>
        <taxon>Eumeta</taxon>
    </lineage>
</organism>
<evidence type="ECO:0000313" key="1">
    <source>
        <dbReference type="EMBL" id="GBP69045.1"/>
    </source>
</evidence>
<dbReference type="AlphaFoldDB" id="A0A4C1Y3R9"/>
<accession>A0A4C1Y3R9</accession>
<protein>
    <submittedName>
        <fullName evidence="1">Uncharacterized protein</fullName>
    </submittedName>
</protein>
<reference evidence="1 2" key="1">
    <citation type="journal article" date="2019" name="Commun. Biol.">
        <title>The bagworm genome reveals a unique fibroin gene that provides high tensile strength.</title>
        <authorList>
            <person name="Kono N."/>
            <person name="Nakamura H."/>
            <person name="Ohtoshi R."/>
            <person name="Tomita M."/>
            <person name="Numata K."/>
            <person name="Arakawa K."/>
        </authorList>
    </citation>
    <scope>NUCLEOTIDE SEQUENCE [LARGE SCALE GENOMIC DNA]</scope>
</reference>
<dbReference type="EMBL" id="BGZK01001028">
    <property type="protein sequence ID" value="GBP69045.1"/>
    <property type="molecule type" value="Genomic_DNA"/>
</dbReference>
<dbReference type="OrthoDB" id="19300at2759"/>
<dbReference type="Proteomes" id="UP000299102">
    <property type="component" value="Unassembled WGS sequence"/>
</dbReference>
<proteinExistence type="predicted"/>
<comment type="caution">
    <text evidence="1">The sequence shown here is derived from an EMBL/GenBank/DDBJ whole genome shotgun (WGS) entry which is preliminary data.</text>
</comment>
<evidence type="ECO:0000313" key="2">
    <source>
        <dbReference type="Proteomes" id="UP000299102"/>
    </source>
</evidence>
<keyword evidence="2" id="KW-1185">Reference proteome</keyword>